<dbReference type="SUPFAM" id="SSF103473">
    <property type="entry name" value="MFS general substrate transporter"/>
    <property type="match status" value="1"/>
</dbReference>
<evidence type="ECO:0000256" key="5">
    <source>
        <dbReference type="ARBA" id="ARBA00022989"/>
    </source>
</evidence>
<evidence type="ECO:0000256" key="4">
    <source>
        <dbReference type="ARBA" id="ARBA00022692"/>
    </source>
</evidence>
<evidence type="ECO:0000256" key="6">
    <source>
        <dbReference type="ARBA" id="ARBA00023136"/>
    </source>
</evidence>
<feature type="transmembrane region" description="Helical" evidence="7">
    <location>
        <begin position="171"/>
        <end position="192"/>
    </location>
</feature>
<evidence type="ECO:0000259" key="8">
    <source>
        <dbReference type="PROSITE" id="PS50850"/>
    </source>
</evidence>
<dbReference type="Gene3D" id="1.20.1250.20">
    <property type="entry name" value="MFS general substrate transporter like domains"/>
    <property type="match status" value="1"/>
</dbReference>
<keyword evidence="5 7" id="KW-1133">Transmembrane helix</keyword>
<feature type="transmembrane region" description="Helical" evidence="7">
    <location>
        <begin position="382"/>
        <end position="402"/>
    </location>
</feature>
<organism evidence="9 10">
    <name type="scientific">Sutcliffiella rhizosphaerae</name>
    <dbReference type="NCBI Taxonomy" id="2880967"/>
    <lineage>
        <taxon>Bacteria</taxon>
        <taxon>Bacillati</taxon>
        <taxon>Bacillota</taxon>
        <taxon>Bacilli</taxon>
        <taxon>Bacillales</taxon>
        <taxon>Bacillaceae</taxon>
        <taxon>Sutcliffiella</taxon>
    </lineage>
</organism>
<evidence type="ECO:0000256" key="2">
    <source>
        <dbReference type="ARBA" id="ARBA00022448"/>
    </source>
</evidence>
<keyword evidence="2" id="KW-0813">Transport</keyword>
<keyword evidence="3" id="KW-1003">Cell membrane</keyword>
<dbReference type="CDD" id="cd06173">
    <property type="entry name" value="MFS_MefA_like"/>
    <property type="match status" value="1"/>
</dbReference>
<keyword evidence="6 7" id="KW-0472">Membrane</keyword>
<gene>
    <name evidence="9" type="primary">entS_3</name>
    <name evidence="9" type="ORF">BACCIP111883_01278</name>
</gene>
<feature type="transmembrane region" description="Helical" evidence="7">
    <location>
        <begin position="102"/>
        <end position="121"/>
    </location>
</feature>
<dbReference type="InterPro" id="IPR011701">
    <property type="entry name" value="MFS"/>
</dbReference>
<dbReference type="InterPro" id="IPR036259">
    <property type="entry name" value="MFS_trans_sf"/>
</dbReference>
<keyword evidence="10" id="KW-1185">Reference proteome</keyword>
<evidence type="ECO:0000256" key="3">
    <source>
        <dbReference type="ARBA" id="ARBA00022475"/>
    </source>
</evidence>
<dbReference type="PROSITE" id="PS50850">
    <property type="entry name" value="MFS"/>
    <property type="match status" value="1"/>
</dbReference>
<dbReference type="RefSeq" id="WP_230500432.1">
    <property type="nucleotide sequence ID" value="NZ_CAKJTJ010000005.1"/>
</dbReference>
<feature type="transmembrane region" description="Helical" evidence="7">
    <location>
        <begin position="142"/>
        <end position="165"/>
    </location>
</feature>
<dbReference type="Pfam" id="PF07690">
    <property type="entry name" value="MFS_1"/>
    <property type="match status" value="1"/>
</dbReference>
<feature type="transmembrane region" description="Helical" evidence="7">
    <location>
        <begin position="230"/>
        <end position="252"/>
    </location>
</feature>
<reference evidence="9 10" key="1">
    <citation type="submission" date="2021-10" db="EMBL/GenBank/DDBJ databases">
        <authorList>
            <person name="Criscuolo A."/>
        </authorList>
    </citation>
    <scope>NUCLEOTIDE SEQUENCE [LARGE SCALE GENOMIC DNA]</scope>
    <source>
        <strain evidence="10">CIP 111883</strain>
    </source>
</reference>
<feature type="transmembrane region" description="Helical" evidence="7">
    <location>
        <begin position="291"/>
        <end position="311"/>
    </location>
</feature>
<dbReference type="PANTHER" id="PTHR23513:SF6">
    <property type="entry name" value="MAJOR FACILITATOR SUPERFAMILY ASSOCIATED DOMAIN-CONTAINING PROTEIN"/>
    <property type="match status" value="1"/>
</dbReference>
<feature type="transmembrane region" description="Helical" evidence="7">
    <location>
        <begin position="258"/>
        <end position="279"/>
    </location>
</feature>
<evidence type="ECO:0000256" key="7">
    <source>
        <dbReference type="SAM" id="Phobius"/>
    </source>
</evidence>
<feature type="transmembrane region" description="Helical" evidence="7">
    <location>
        <begin position="44"/>
        <end position="64"/>
    </location>
</feature>
<feature type="transmembrane region" description="Helical" evidence="7">
    <location>
        <begin position="76"/>
        <end position="96"/>
    </location>
</feature>
<feature type="transmembrane region" description="Helical" evidence="7">
    <location>
        <begin position="12"/>
        <end position="38"/>
    </location>
</feature>
<comment type="caution">
    <text evidence="9">The sequence shown here is derived from an EMBL/GenBank/DDBJ whole genome shotgun (WGS) entry which is preliminary data.</text>
</comment>
<dbReference type="PANTHER" id="PTHR23513">
    <property type="entry name" value="INTEGRAL MEMBRANE EFFLUX PROTEIN-RELATED"/>
    <property type="match status" value="1"/>
</dbReference>
<protein>
    <submittedName>
        <fullName evidence="9">Enterobactin exporter EntS</fullName>
    </submittedName>
</protein>
<feature type="transmembrane region" description="Helical" evidence="7">
    <location>
        <begin position="317"/>
        <end position="338"/>
    </location>
</feature>
<evidence type="ECO:0000256" key="1">
    <source>
        <dbReference type="ARBA" id="ARBA00004651"/>
    </source>
</evidence>
<keyword evidence="4 7" id="KW-0812">Transmembrane</keyword>
<dbReference type="InterPro" id="IPR020846">
    <property type="entry name" value="MFS_dom"/>
</dbReference>
<dbReference type="Proteomes" id="UP000789833">
    <property type="component" value="Unassembled WGS sequence"/>
</dbReference>
<evidence type="ECO:0000313" key="9">
    <source>
        <dbReference type="EMBL" id="CAG9620509.1"/>
    </source>
</evidence>
<name>A0ABM8YKN0_9BACI</name>
<evidence type="ECO:0000313" key="10">
    <source>
        <dbReference type="Proteomes" id="UP000789833"/>
    </source>
</evidence>
<proteinExistence type="predicted"/>
<dbReference type="EMBL" id="CAKJTJ010000005">
    <property type="protein sequence ID" value="CAG9620509.1"/>
    <property type="molecule type" value="Genomic_DNA"/>
</dbReference>
<feature type="transmembrane region" description="Helical" evidence="7">
    <location>
        <begin position="350"/>
        <end position="376"/>
    </location>
</feature>
<comment type="subcellular location">
    <subcellularLocation>
        <location evidence="1">Cell membrane</location>
        <topology evidence="1">Multi-pass membrane protein</topology>
    </subcellularLocation>
</comment>
<feature type="domain" description="Major facilitator superfamily (MFS) profile" evidence="8">
    <location>
        <begin position="221"/>
        <end position="421"/>
    </location>
</feature>
<accession>A0ABM8YKN0</accession>
<sequence length="421" mass="46039">MKEVPIFKNRNFLMLLFGRIFTNIGDSFYTVAAMWLVYELGGSTFYTGLAGFLSILPRIIQFLSGPMIDRIPLRKLLVFTQVAQGVLVTLIPIMAYFNILTITVVLIVAPLLTTFNVFVYPAQLAALPRIIPKNQLMKGNSLFSLSYQGVDIAFNALAGILISLIGVYTLYIIDAFTFAFAAIFFMQLSMGVENRIKPSEKQKFIVSFKSYWEELKEGSAILFNTFFSRLLAGAIIINLVGGATFVVLPAFASEQGGAHWYGFLLAAQAIGVFVGVSIAPYLNMEKYRLGMIYIVAFFISGILWTTSIFMPSMLATVIIYGLAWVPGGVVNILIFTVIQRLIPKNMLGRVFSAVTSISGLAMPLGSLGGGILGTYFGSSTVILLSGLSVTIVSIIWLIDPIVRSIPSTASMDENTFTVVAK</sequence>